<dbReference type="PATRIC" id="fig|106634.4.peg.1538"/>
<evidence type="ECO:0000256" key="2">
    <source>
        <dbReference type="ARBA" id="ARBA00005124"/>
    </source>
</evidence>
<evidence type="ECO:0000256" key="4">
    <source>
        <dbReference type="ARBA" id="ARBA00022598"/>
    </source>
</evidence>
<keyword evidence="6" id="KW-0067">ATP-binding</keyword>
<gene>
    <name evidence="9" type="ORF">TVD_07545</name>
</gene>
<dbReference type="InterPro" id="IPR045864">
    <property type="entry name" value="aa-tRNA-synth_II/BPL/LPL"/>
</dbReference>
<keyword evidence="10" id="KW-1185">Reference proteome</keyword>
<dbReference type="InterPro" id="IPR019491">
    <property type="entry name" value="Lipoate_protein_ligase_C"/>
</dbReference>
<dbReference type="PANTHER" id="PTHR43679">
    <property type="entry name" value="OCTANOYLTRANSFERASE LIPM-RELATED"/>
    <property type="match status" value="1"/>
</dbReference>
<sequence>MRLRVIDFGQQPAVRSQAVYHGIAEAMGKDDDPVLTLVNPDDPYVCVGLHQEIALEADEDFCKEQNLPIIRRHVGGGAVYLDHNQMFFHFIYPSSKAPRIVSDIYKKFIDPVINTYQDLGVNATFRPVNDIHVDGRKIGGTGAASIGNATVMVGSFMFDFDTATMARCLKVPSEKFRDKLRAGMEDYITTLSRELGEMPARETVRDAFLKRVASDLAVEVEMSEPTAEETAAIEEQIAELTDPEWTYRKGRKFVEMGVKIAAGTHLTEGAHKAPGGLIRAQLMEKDDHIADLLLSGDFTVFPEDGMDRIADALHGQPLEEEALRSAAAACMQEIGLDAPGIEANDIATAILACVHREPH</sequence>
<evidence type="ECO:0000256" key="1">
    <source>
        <dbReference type="ARBA" id="ARBA00005085"/>
    </source>
</evidence>
<dbReference type="PROSITE" id="PS51733">
    <property type="entry name" value="BPL_LPL_CATALYTIC"/>
    <property type="match status" value="1"/>
</dbReference>
<dbReference type="PANTHER" id="PTHR43679:SF2">
    <property type="entry name" value="OCTANOYL-[GCVH]:PROTEIN N-OCTANOYLTRANSFERASE"/>
    <property type="match status" value="1"/>
</dbReference>
<evidence type="ECO:0000259" key="8">
    <source>
        <dbReference type="PROSITE" id="PS51733"/>
    </source>
</evidence>
<comment type="pathway">
    <text evidence="2">Protein modification; protein lipoylation via exogenous pathway; protein N(6)-(lipoyl)lysine from lipoate: step 1/2.</text>
</comment>
<proteinExistence type="predicted"/>
<keyword evidence="4 9" id="KW-0436">Ligase</keyword>
<dbReference type="STRING" id="106634.TVD_07545"/>
<dbReference type="Proteomes" id="UP000064201">
    <property type="component" value="Chromosome"/>
</dbReference>
<evidence type="ECO:0000313" key="9">
    <source>
        <dbReference type="EMBL" id="AKJ95226.1"/>
    </source>
</evidence>
<dbReference type="SUPFAM" id="SSF82649">
    <property type="entry name" value="SufE/NifU"/>
    <property type="match status" value="1"/>
</dbReference>
<accession>A0A0G3G8T8</accession>
<keyword evidence="5" id="KW-0547">Nucleotide-binding</keyword>
<dbReference type="InterPro" id="IPR050664">
    <property type="entry name" value="Octanoyltrans_LipM/LipL"/>
</dbReference>
<dbReference type="GO" id="GO:0005524">
    <property type="term" value="F:ATP binding"/>
    <property type="evidence" value="ECO:0007669"/>
    <property type="project" value="UniProtKB-KW"/>
</dbReference>
<evidence type="ECO:0000256" key="7">
    <source>
        <dbReference type="ARBA" id="ARBA00048037"/>
    </source>
</evidence>
<dbReference type="EC" id="6.3.1.20" evidence="3"/>
<dbReference type="GO" id="GO:0009249">
    <property type="term" value="P:protein lipoylation"/>
    <property type="evidence" value="ECO:0007669"/>
    <property type="project" value="UniProtKB-ARBA"/>
</dbReference>
<dbReference type="RefSeq" id="WP_047251248.1">
    <property type="nucleotide sequence ID" value="NZ_CP011367.1"/>
</dbReference>
<dbReference type="Pfam" id="PF21948">
    <property type="entry name" value="LplA-B_cat"/>
    <property type="match status" value="1"/>
</dbReference>
<evidence type="ECO:0000256" key="5">
    <source>
        <dbReference type="ARBA" id="ARBA00022741"/>
    </source>
</evidence>
<dbReference type="CDD" id="cd16443">
    <property type="entry name" value="LplA"/>
    <property type="match status" value="1"/>
</dbReference>
<reference evidence="9 10" key="1">
    <citation type="submission" date="2015-04" db="EMBL/GenBank/DDBJ databases">
        <title>Complete Sequence for the Genome of the Thioalkalivibrio versutus D301.</title>
        <authorList>
            <person name="Mu T."/>
            <person name="Zhou J."/>
            <person name="Xu X."/>
        </authorList>
    </citation>
    <scope>NUCLEOTIDE SEQUENCE [LARGE SCALE GENOMIC DNA]</scope>
    <source>
        <strain evidence="9 10">D301</strain>
    </source>
</reference>
<dbReference type="SUPFAM" id="SSF55681">
    <property type="entry name" value="Class II aaRS and biotin synthetases"/>
    <property type="match status" value="1"/>
</dbReference>
<organism evidence="9 10">
    <name type="scientific">Thioalkalivibrio versutus</name>
    <dbReference type="NCBI Taxonomy" id="106634"/>
    <lineage>
        <taxon>Bacteria</taxon>
        <taxon>Pseudomonadati</taxon>
        <taxon>Pseudomonadota</taxon>
        <taxon>Gammaproteobacteria</taxon>
        <taxon>Chromatiales</taxon>
        <taxon>Ectothiorhodospiraceae</taxon>
        <taxon>Thioalkalivibrio</taxon>
    </lineage>
</organism>
<dbReference type="InterPro" id="IPR004143">
    <property type="entry name" value="BPL_LPL_catalytic"/>
</dbReference>
<comment type="pathway">
    <text evidence="1">Protein modification; protein lipoylation via exogenous pathway; protein N(6)-(lipoyl)lysine from lipoate: step 2/2.</text>
</comment>
<dbReference type="UniPathway" id="UPA00537">
    <property type="reaction ID" value="UER00594"/>
</dbReference>
<evidence type="ECO:0000313" key="10">
    <source>
        <dbReference type="Proteomes" id="UP000064201"/>
    </source>
</evidence>
<evidence type="ECO:0000256" key="3">
    <source>
        <dbReference type="ARBA" id="ARBA00012367"/>
    </source>
</evidence>
<dbReference type="Gene3D" id="3.30.390.50">
    <property type="entry name" value="CO dehydrogenase flavoprotein, C-terminal domain"/>
    <property type="match status" value="1"/>
</dbReference>
<protein>
    <recommendedName>
        <fullName evidence="3">lipoate--protein ligase</fullName>
        <ecNumber evidence="3">6.3.1.20</ecNumber>
    </recommendedName>
</protein>
<dbReference type="Pfam" id="PF10437">
    <property type="entry name" value="Lip_prot_lig_C"/>
    <property type="match status" value="1"/>
</dbReference>
<evidence type="ECO:0000256" key="6">
    <source>
        <dbReference type="ARBA" id="ARBA00022840"/>
    </source>
</evidence>
<dbReference type="KEGG" id="tvr:TVD_07545"/>
<dbReference type="AlphaFoldDB" id="A0A0G3G8T8"/>
<dbReference type="Gene3D" id="3.30.930.10">
    <property type="entry name" value="Bira Bifunctional Protein, Domain 2"/>
    <property type="match status" value="1"/>
</dbReference>
<name>A0A0G3G8T8_9GAMM</name>
<dbReference type="OrthoDB" id="9787898at2"/>
<dbReference type="GO" id="GO:0016979">
    <property type="term" value="F:lipoate-protein ligase activity"/>
    <property type="evidence" value="ECO:0007669"/>
    <property type="project" value="UniProtKB-EC"/>
</dbReference>
<feature type="domain" description="BPL/LPL catalytic" evidence="8">
    <location>
        <begin position="28"/>
        <end position="220"/>
    </location>
</feature>
<dbReference type="EMBL" id="CP011367">
    <property type="protein sequence ID" value="AKJ95226.1"/>
    <property type="molecule type" value="Genomic_DNA"/>
</dbReference>
<comment type="catalytic activity">
    <reaction evidence="7">
        <text>L-lysyl-[lipoyl-carrier protein] + (R)-lipoate + ATP = N(6)-[(R)-lipoyl]-L-lysyl-[lipoyl-carrier protein] + AMP + diphosphate + H(+)</text>
        <dbReference type="Rhea" id="RHEA:49288"/>
        <dbReference type="Rhea" id="RHEA-COMP:10500"/>
        <dbReference type="Rhea" id="RHEA-COMP:10502"/>
        <dbReference type="ChEBI" id="CHEBI:15378"/>
        <dbReference type="ChEBI" id="CHEBI:29969"/>
        <dbReference type="ChEBI" id="CHEBI:30616"/>
        <dbReference type="ChEBI" id="CHEBI:33019"/>
        <dbReference type="ChEBI" id="CHEBI:83088"/>
        <dbReference type="ChEBI" id="CHEBI:83099"/>
        <dbReference type="ChEBI" id="CHEBI:456215"/>
        <dbReference type="EC" id="6.3.1.20"/>
    </reaction>
</comment>